<name>A0A073IV76_9BACT</name>
<organism evidence="8 9">
    <name type="scientific">Synergistes jonesii</name>
    <dbReference type="NCBI Taxonomy" id="2754"/>
    <lineage>
        <taxon>Bacteria</taxon>
        <taxon>Thermotogati</taxon>
        <taxon>Synergistota</taxon>
        <taxon>Synergistia</taxon>
        <taxon>Synergistales</taxon>
        <taxon>Synergistaceae</taxon>
        <taxon>Synergistes</taxon>
    </lineage>
</organism>
<feature type="transmembrane region" description="Helical" evidence="6">
    <location>
        <begin position="188"/>
        <end position="207"/>
    </location>
</feature>
<dbReference type="InterPro" id="IPR037185">
    <property type="entry name" value="EmrE-like"/>
</dbReference>
<keyword evidence="2" id="KW-1003">Cell membrane</keyword>
<keyword evidence="3 6" id="KW-0812">Transmembrane</keyword>
<dbReference type="InterPro" id="IPR051258">
    <property type="entry name" value="Diverse_Substrate_Transporter"/>
</dbReference>
<dbReference type="SUPFAM" id="SSF103481">
    <property type="entry name" value="Multidrug resistance efflux transporter EmrE"/>
    <property type="match status" value="2"/>
</dbReference>
<feature type="domain" description="EamA" evidence="7">
    <location>
        <begin position="157"/>
        <end position="288"/>
    </location>
</feature>
<proteinExistence type="predicted"/>
<evidence type="ECO:0000256" key="5">
    <source>
        <dbReference type="ARBA" id="ARBA00023136"/>
    </source>
</evidence>
<dbReference type="PATRIC" id="fig|2754.20.peg.246"/>
<evidence type="ECO:0000259" key="7">
    <source>
        <dbReference type="Pfam" id="PF00892"/>
    </source>
</evidence>
<evidence type="ECO:0000256" key="1">
    <source>
        <dbReference type="ARBA" id="ARBA00004651"/>
    </source>
</evidence>
<reference evidence="8 9" key="1">
    <citation type="submission" date="2014-04" db="EMBL/GenBank/DDBJ databases">
        <title>Draft Genome Sequence of Synergistes jonesii.</title>
        <authorList>
            <person name="Coil D.A."/>
            <person name="Eisen J.A."/>
            <person name="Holland-Moritz H.E."/>
        </authorList>
    </citation>
    <scope>NUCLEOTIDE SEQUENCE [LARGE SCALE GENOMIC DNA]</scope>
    <source>
        <strain evidence="8 9">78-1</strain>
    </source>
</reference>
<feature type="domain" description="EamA" evidence="7">
    <location>
        <begin position="8"/>
        <end position="148"/>
    </location>
</feature>
<feature type="transmembrane region" description="Helical" evidence="6">
    <location>
        <begin position="107"/>
        <end position="125"/>
    </location>
</feature>
<sequence length="297" mass="32024">MKSRRIAALLMLSLVAFIWGTSFVAQILGMEHIGPFTFCAARYFIASIFTIAFAAFMGMRKTDVMPNDTFAYDWRSCLVPGVICGTVLFAGTALQQTGLLFTSAGKSAFITAMYIVIVPLFGLFAGKIPSRSTLLALAASTVGLYLISVKEDFSVAPGDALTLTGALFWALHIIVCGHFAQKYDAFKLSAIQFSAVAVLSVFFALLMETPHLNEIIISWKPLIYSGLISTCVAYTMQMAAQRYVPPVQASIILISESVFAALAGFLFLGESLTAREITGCVIMLAATLTAQIQEARA</sequence>
<evidence type="ECO:0000256" key="2">
    <source>
        <dbReference type="ARBA" id="ARBA00022475"/>
    </source>
</evidence>
<dbReference type="GeneID" id="90982351"/>
<evidence type="ECO:0000256" key="4">
    <source>
        <dbReference type="ARBA" id="ARBA00022989"/>
    </source>
</evidence>
<dbReference type="Pfam" id="PF00892">
    <property type="entry name" value="EamA"/>
    <property type="match status" value="2"/>
</dbReference>
<dbReference type="PANTHER" id="PTHR42920:SF5">
    <property type="entry name" value="EAMA DOMAIN-CONTAINING PROTEIN"/>
    <property type="match status" value="1"/>
</dbReference>
<evidence type="ECO:0000313" key="9">
    <source>
        <dbReference type="Proteomes" id="UP000027665"/>
    </source>
</evidence>
<feature type="transmembrane region" description="Helical" evidence="6">
    <location>
        <begin position="35"/>
        <end position="56"/>
    </location>
</feature>
<comment type="caution">
    <text evidence="8">The sequence shown here is derived from an EMBL/GenBank/DDBJ whole genome shotgun (WGS) entry which is preliminary data.</text>
</comment>
<dbReference type="GO" id="GO:0005886">
    <property type="term" value="C:plasma membrane"/>
    <property type="evidence" value="ECO:0007669"/>
    <property type="project" value="UniProtKB-SubCell"/>
</dbReference>
<feature type="transmembrane region" description="Helical" evidence="6">
    <location>
        <begin position="160"/>
        <end position="181"/>
    </location>
</feature>
<dbReference type="OrthoDB" id="9805239at2"/>
<comment type="subcellular location">
    <subcellularLocation>
        <location evidence="1">Cell membrane</location>
        <topology evidence="1">Multi-pass membrane protein</topology>
    </subcellularLocation>
</comment>
<dbReference type="Proteomes" id="UP000027665">
    <property type="component" value="Unassembled WGS sequence"/>
</dbReference>
<dbReference type="InterPro" id="IPR000620">
    <property type="entry name" value="EamA_dom"/>
</dbReference>
<feature type="transmembrane region" description="Helical" evidence="6">
    <location>
        <begin position="219"/>
        <end position="237"/>
    </location>
</feature>
<dbReference type="EMBL" id="JMKI01000002">
    <property type="protein sequence ID" value="KEJ93465.1"/>
    <property type="molecule type" value="Genomic_DNA"/>
</dbReference>
<dbReference type="AlphaFoldDB" id="A0A073IV76"/>
<feature type="transmembrane region" description="Helical" evidence="6">
    <location>
        <begin position="77"/>
        <end position="95"/>
    </location>
</feature>
<keyword evidence="5 6" id="KW-0472">Membrane</keyword>
<feature type="transmembrane region" description="Helical" evidence="6">
    <location>
        <begin position="132"/>
        <end position="148"/>
    </location>
</feature>
<accession>A0A073IV76</accession>
<dbReference type="PANTHER" id="PTHR42920">
    <property type="entry name" value="OS03G0707200 PROTEIN-RELATED"/>
    <property type="match status" value="1"/>
</dbReference>
<feature type="transmembrane region" description="Helical" evidence="6">
    <location>
        <begin position="249"/>
        <end position="268"/>
    </location>
</feature>
<gene>
    <name evidence="8" type="ORF">EH55_01435</name>
</gene>
<protein>
    <recommendedName>
        <fullName evidence="7">EamA domain-containing protein</fullName>
    </recommendedName>
</protein>
<evidence type="ECO:0000256" key="3">
    <source>
        <dbReference type="ARBA" id="ARBA00022692"/>
    </source>
</evidence>
<dbReference type="RefSeq" id="WP_037974094.1">
    <property type="nucleotide sequence ID" value="NZ_JMKI01000002.1"/>
</dbReference>
<evidence type="ECO:0000313" key="8">
    <source>
        <dbReference type="EMBL" id="KEJ93465.1"/>
    </source>
</evidence>
<evidence type="ECO:0000256" key="6">
    <source>
        <dbReference type="SAM" id="Phobius"/>
    </source>
</evidence>
<keyword evidence="4 6" id="KW-1133">Transmembrane helix</keyword>
<dbReference type="eggNOG" id="COG0697">
    <property type="taxonomic scope" value="Bacteria"/>
</dbReference>
<keyword evidence="9" id="KW-1185">Reference proteome</keyword>